<keyword evidence="9" id="KW-1185">Reference proteome</keyword>
<gene>
    <name evidence="8" type="ORF">CcCBS67573_g07295</name>
</gene>
<dbReference type="EMBL" id="QEAP01000369">
    <property type="protein sequence ID" value="TPX68122.1"/>
    <property type="molecule type" value="Genomic_DNA"/>
</dbReference>
<dbReference type="SUPFAM" id="SSF48371">
    <property type="entry name" value="ARM repeat"/>
    <property type="match status" value="1"/>
</dbReference>
<proteinExistence type="inferred from homology"/>
<evidence type="ECO:0000256" key="7">
    <source>
        <dbReference type="ARBA" id="ARBA00023242"/>
    </source>
</evidence>
<dbReference type="GO" id="GO:0005049">
    <property type="term" value="F:nuclear export signal receptor activity"/>
    <property type="evidence" value="ECO:0007669"/>
    <property type="project" value="InterPro"/>
</dbReference>
<evidence type="ECO:0000313" key="8">
    <source>
        <dbReference type="EMBL" id="TPX68122.1"/>
    </source>
</evidence>
<keyword evidence="7" id="KW-0539">Nucleus</keyword>
<dbReference type="GO" id="GO:0006611">
    <property type="term" value="P:protein export from nucleus"/>
    <property type="evidence" value="ECO:0007669"/>
    <property type="project" value="InterPro"/>
</dbReference>
<organism evidence="8 9">
    <name type="scientific">Chytriomyces confervae</name>
    <dbReference type="NCBI Taxonomy" id="246404"/>
    <lineage>
        <taxon>Eukaryota</taxon>
        <taxon>Fungi</taxon>
        <taxon>Fungi incertae sedis</taxon>
        <taxon>Chytridiomycota</taxon>
        <taxon>Chytridiomycota incertae sedis</taxon>
        <taxon>Chytridiomycetes</taxon>
        <taxon>Chytridiales</taxon>
        <taxon>Chytriomycetaceae</taxon>
        <taxon>Chytriomyces</taxon>
    </lineage>
</organism>
<dbReference type="GO" id="GO:0005737">
    <property type="term" value="C:cytoplasm"/>
    <property type="evidence" value="ECO:0007669"/>
    <property type="project" value="UniProtKB-SubCell"/>
</dbReference>
<keyword evidence="5" id="KW-0963">Cytoplasm</keyword>
<comment type="subcellular location">
    <subcellularLocation>
        <location evidence="2">Cytoplasm</location>
    </subcellularLocation>
    <subcellularLocation>
        <location evidence="1">Nucleus</location>
    </subcellularLocation>
</comment>
<protein>
    <recommendedName>
        <fullName evidence="10">Exportin-1 C-terminal domain-containing protein</fullName>
    </recommendedName>
</protein>
<dbReference type="OrthoDB" id="10261013at2759"/>
<evidence type="ECO:0000313" key="9">
    <source>
        <dbReference type="Proteomes" id="UP000320333"/>
    </source>
</evidence>
<keyword evidence="4" id="KW-0813">Transport</keyword>
<dbReference type="InterPro" id="IPR040016">
    <property type="entry name" value="XPO6"/>
</dbReference>
<dbReference type="Proteomes" id="UP000320333">
    <property type="component" value="Unassembled WGS sequence"/>
</dbReference>
<evidence type="ECO:0000256" key="6">
    <source>
        <dbReference type="ARBA" id="ARBA00022927"/>
    </source>
</evidence>
<keyword evidence="6" id="KW-0653">Protein transport</keyword>
<sequence length="955" mass="105590">MFVARQWNIFEDIFSIDETIMRLSLTERVVAEFVALSSLSPSVSGSVANSLSISGNMFQWAVPIISDSLGVLACTSSTSFPALGVSPSRTEQAISPKTVSLPASIDPACASLALRILTLLIPRIPIPTDVLASSSPTTTSSPTSAASSYFYESLSAFGAYASQCADLSVAGEALTALSDVCTFKTMVDTASVSRFINSLGNSGVLCALRRACEHSNSIDEQYASKLIHLLSVFLRNHLQRAESVGGFPADEFLQLLFKFTFVQESPESFVDCVQLWEIFVDFCHAQQLKGGEGSVRRYREGLVTLSSCVIPALLYSQNSTYLSLLSFEKEDGGTESEWSSFSNACLGLIAKISDLFPSEIVQHVIAIFMANGSSLQQAQNQSKLNAACRDLSTMSRLMGQIAHFLCNVGEIEASLTETTAIVERLLELLRFALSGGNASNSVRNELCVDLFASLRMYIHWLEQYYALANSKSDQYLHNFSILLNSILEVSVSSLLSKDPAISMEASTLLLSIAKTVRPNIVAFPAMGPLLTNAHAVARKVATGETKRNVYKVVTLAIVVPVNSTKVLEEEWNARLSRLTEFFSSLVLGFQSMWNVEGRYIVNPQDPDVRNEVRHLLDAFSAAMSAVNAEAANPKNVVYLSIKPVISLALSLFEVFAHDSEMLLDLFDFTLALQVSLKRQSSRENGTLVVETLQLFMKMVESKGLLQLAASNGNLANNHSSNGTLQNGSSEQHQLHLLDKFLQFLKVMVQDTAKSIEGLLNDIFVFCQYSYKFIAHEDSANETLKLHFYDLLFTLLTYHQRYYFGSTVSRSASMHEREVAGMLEMVANSFSDRNMEVFRHNLAGLNSLNTKCALYLKEFFQKHMMVPFIDLFLGLLILKGHDFMREDIIDTLSKITSCNVSFFRQEYVPHFMSKYCAGLLSQDQATLFHCINSIEDTSNAPQLISSLVSDLIYFQQ</sequence>
<evidence type="ECO:0000256" key="5">
    <source>
        <dbReference type="ARBA" id="ARBA00022490"/>
    </source>
</evidence>
<evidence type="ECO:0000256" key="1">
    <source>
        <dbReference type="ARBA" id="ARBA00004123"/>
    </source>
</evidence>
<evidence type="ECO:0008006" key="10">
    <source>
        <dbReference type="Google" id="ProtNLM"/>
    </source>
</evidence>
<comment type="caution">
    <text evidence="8">The sequence shown here is derived from an EMBL/GenBank/DDBJ whole genome shotgun (WGS) entry which is preliminary data.</text>
</comment>
<dbReference type="InterPro" id="IPR016024">
    <property type="entry name" value="ARM-type_fold"/>
</dbReference>
<dbReference type="AlphaFoldDB" id="A0A507EW53"/>
<evidence type="ECO:0000256" key="2">
    <source>
        <dbReference type="ARBA" id="ARBA00004496"/>
    </source>
</evidence>
<dbReference type="GO" id="GO:0005634">
    <property type="term" value="C:nucleus"/>
    <property type="evidence" value="ECO:0007669"/>
    <property type="project" value="UniProtKB-SubCell"/>
</dbReference>
<evidence type="ECO:0000256" key="3">
    <source>
        <dbReference type="ARBA" id="ARBA00009466"/>
    </source>
</evidence>
<accession>A0A507EW53</accession>
<dbReference type="STRING" id="246404.A0A507EW53"/>
<comment type="similarity">
    <text evidence="3">Belongs to the exportin family.</text>
</comment>
<dbReference type="PANTHER" id="PTHR21452">
    <property type="entry name" value="EXPORTIN-6"/>
    <property type="match status" value="1"/>
</dbReference>
<dbReference type="PANTHER" id="PTHR21452:SF4">
    <property type="entry name" value="EXPORTIN-6"/>
    <property type="match status" value="1"/>
</dbReference>
<evidence type="ECO:0000256" key="4">
    <source>
        <dbReference type="ARBA" id="ARBA00022448"/>
    </source>
</evidence>
<name>A0A507EW53_9FUNG</name>
<reference evidence="8 9" key="1">
    <citation type="journal article" date="2019" name="Sci. Rep.">
        <title>Comparative genomics of chytrid fungi reveal insights into the obligate biotrophic and pathogenic lifestyle of Synchytrium endobioticum.</title>
        <authorList>
            <person name="van de Vossenberg B.T.L.H."/>
            <person name="Warris S."/>
            <person name="Nguyen H.D.T."/>
            <person name="van Gent-Pelzer M.P.E."/>
            <person name="Joly D.L."/>
            <person name="van de Geest H.C."/>
            <person name="Bonants P.J.M."/>
            <person name="Smith D.S."/>
            <person name="Levesque C.A."/>
            <person name="van der Lee T.A.J."/>
        </authorList>
    </citation>
    <scope>NUCLEOTIDE SEQUENCE [LARGE SCALE GENOMIC DNA]</scope>
    <source>
        <strain evidence="8 9">CBS 675.73</strain>
    </source>
</reference>